<comment type="caution">
    <text evidence="2">The sequence shown here is derived from an EMBL/GenBank/DDBJ whole genome shotgun (WGS) entry which is preliminary data.</text>
</comment>
<accession>A0A5R9PG66</accession>
<dbReference type="InterPro" id="IPR012902">
    <property type="entry name" value="N_methyl_site"/>
</dbReference>
<protein>
    <submittedName>
        <fullName evidence="2">Prepilin-type N-terminal cleavage/methylation domain-containing protein</fullName>
    </submittedName>
</protein>
<feature type="transmembrane region" description="Helical" evidence="1">
    <location>
        <begin position="50"/>
        <end position="74"/>
    </location>
</feature>
<keyword evidence="1" id="KW-1133">Transmembrane helix</keyword>
<sequence length="382" mass="40894">MQRRHHDLQCRHPVERCPRYRGRQHSVRNQHHEPAMTHTDRVVQRRQRGFTLVELMISLLLGILVIGAAGSMFFSNRKVYGSTEAISRIQENQRSAYEMLARDIREAGGNPCTRNVVNMLDTTKPGGSYYAGWQNGVSGANNGGPNGSDSITLSQATGTSIAVTKNETPSANIEVTGTTGLAAGDILMVCNADVAAIFQATALPSGTSIQHNSGQGTPGNLAKPFQITQEAFDASVGGTNAPGYCFLPETPKNSNCLNEPSKSPVQVVKPTAVRWFLAANGRGGTSLYRQETSNGGATVGTSNEIAEGVTNMQITYKVGDAAAYVDASAGLDWGRVTAVHVNMVFRAAQGTLTKADTEGTDDGVITRALNDYILLRNHQDIQ</sequence>
<dbReference type="InterPro" id="IPR032092">
    <property type="entry name" value="PilW"/>
</dbReference>
<evidence type="ECO:0000256" key="1">
    <source>
        <dbReference type="SAM" id="Phobius"/>
    </source>
</evidence>
<dbReference type="PROSITE" id="PS00409">
    <property type="entry name" value="PROKAR_NTER_METHYL"/>
    <property type="match status" value="1"/>
</dbReference>
<proteinExistence type="predicted"/>
<dbReference type="Pfam" id="PF07963">
    <property type="entry name" value="N_methyl"/>
    <property type="match status" value="1"/>
</dbReference>
<reference evidence="2 3" key="1">
    <citation type="submission" date="2019-04" db="EMBL/GenBank/DDBJ databases">
        <authorList>
            <person name="Grouzdev D.S."/>
            <person name="Nazina T.N."/>
        </authorList>
    </citation>
    <scope>NUCLEOTIDE SEQUENCE [LARGE SCALE GENOMIC DNA]</scope>
    <source>
        <strain evidence="2 3">SHC 3-19</strain>
    </source>
</reference>
<evidence type="ECO:0000313" key="3">
    <source>
        <dbReference type="Proteomes" id="UP000308508"/>
    </source>
</evidence>
<dbReference type="EMBL" id="SROY01000002">
    <property type="protein sequence ID" value="TLX22057.1"/>
    <property type="molecule type" value="Genomic_DNA"/>
</dbReference>
<keyword evidence="3" id="KW-1185">Reference proteome</keyword>
<dbReference type="Pfam" id="PF16074">
    <property type="entry name" value="PilW"/>
    <property type="match status" value="1"/>
</dbReference>
<name>A0A5R9PG66_9GAMM</name>
<keyword evidence="1" id="KW-0812">Transmembrane</keyword>
<dbReference type="AlphaFoldDB" id="A0A5R9PG66"/>
<dbReference type="NCBIfam" id="TIGR02532">
    <property type="entry name" value="IV_pilin_GFxxxE"/>
    <property type="match status" value="1"/>
</dbReference>
<organism evidence="2 3">
    <name type="scientific">Thermomonas fusca</name>
    <dbReference type="NCBI Taxonomy" id="215690"/>
    <lineage>
        <taxon>Bacteria</taxon>
        <taxon>Pseudomonadati</taxon>
        <taxon>Pseudomonadota</taxon>
        <taxon>Gammaproteobacteria</taxon>
        <taxon>Lysobacterales</taxon>
        <taxon>Lysobacteraceae</taxon>
        <taxon>Thermomonas</taxon>
    </lineage>
</organism>
<keyword evidence="1" id="KW-0472">Membrane</keyword>
<dbReference type="Proteomes" id="UP000308508">
    <property type="component" value="Unassembled WGS sequence"/>
</dbReference>
<gene>
    <name evidence="2" type="ORF">E5S66_05895</name>
</gene>
<dbReference type="GO" id="GO:0043683">
    <property type="term" value="P:type IV pilus assembly"/>
    <property type="evidence" value="ECO:0007669"/>
    <property type="project" value="InterPro"/>
</dbReference>
<evidence type="ECO:0000313" key="2">
    <source>
        <dbReference type="EMBL" id="TLX22057.1"/>
    </source>
</evidence>